<name>A0A1G9TEZ3_9EURY</name>
<keyword evidence="3" id="KW-1185">Reference proteome</keyword>
<dbReference type="InterPro" id="IPR019278">
    <property type="entry name" value="DICT_dom"/>
</dbReference>
<evidence type="ECO:0000259" key="1">
    <source>
        <dbReference type="Pfam" id="PF10069"/>
    </source>
</evidence>
<dbReference type="AlphaFoldDB" id="A0A1G9TEZ3"/>
<dbReference type="STRING" id="660521.SAMN04487949_1746"/>
<reference evidence="3" key="1">
    <citation type="submission" date="2016-10" db="EMBL/GenBank/DDBJ databases">
        <authorList>
            <person name="Varghese N."/>
            <person name="Submissions S."/>
        </authorList>
    </citation>
    <scope>NUCLEOTIDE SEQUENCE [LARGE SCALE GENOMIC DNA]</scope>
    <source>
        <strain evidence="3">CGMCC 1.10119</strain>
    </source>
</reference>
<dbReference type="EMBL" id="FNHL01000002">
    <property type="protein sequence ID" value="SDM46240.1"/>
    <property type="molecule type" value="Genomic_DNA"/>
</dbReference>
<evidence type="ECO:0000313" key="3">
    <source>
        <dbReference type="Proteomes" id="UP000199451"/>
    </source>
</evidence>
<evidence type="ECO:0000313" key="2">
    <source>
        <dbReference type="EMBL" id="SDM46240.1"/>
    </source>
</evidence>
<accession>A0A1G9TEZ3</accession>
<dbReference type="Pfam" id="PF10069">
    <property type="entry name" value="DICT"/>
    <property type="match status" value="1"/>
</dbReference>
<dbReference type="OrthoDB" id="302327at2157"/>
<proteinExistence type="predicted"/>
<dbReference type="Proteomes" id="UP000199451">
    <property type="component" value="Unassembled WGS sequence"/>
</dbReference>
<protein>
    <submittedName>
        <fullName evidence="2">Diguanylate Cyclase and Two-component system sensory domain-containing protein</fullName>
    </submittedName>
</protein>
<sequence length="237" mass="26413">MRALYDHLVDHRRTLAVHNPDRSVDLEPIRSLLSAHGIQLSVVETAAATPPGFCVLYDDEGVLATTTLAELDQYTELEASLAGDTVPSVLSAVDPETTILFEESIPKLASISRELEAIAWRDGGGRLVVGFQELSTFRKQSRTQEVYDELVRAGLDVTVCGYPDVTVDDSLVSIYEDHEKQFADYWFVLFDGSERKGALIARETEPDTFTGLWTRNGPVVEELFAMLESRYPELLED</sequence>
<organism evidence="2 3">
    <name type="scientific">Halogranum gelatinilyticum</name>
    <dbReference type="NCBI Taxonomy" id="660521"/>
    <lineage>
        <taxon>Archaea</taxon>
        <taxon>Methanobacteriati</taxon>
        <taxon>Methanobacteriota</taxon>
        <taxon>Stenosarchaea group</taxon>
        <taxon>Halobacteria</taxon>
        <taxon>Halobacteriales</taxon>
        <taxon>Haloferacaceae</taxon>
    </lineage>
</organism>
<gene>
    <name evidence="2" type="ORF">SAMN04487949_1746</name>
</gene>
<feature type="domain" description="DICT" evidence="1">
    <location>
        <begin position="106"/>
        <end position="203"/>
    </location>
</feature>
<dbReference type="RefSeq" id="WP_089696621.1">
    <property type="nucleotide sequence ID" value="NZ_FNHL01000002.1"/>
</dbReference>